<evidence type="ECO:0000313" key="2">
    <source>
        <dbReference type="EMBL" id="KAK3234001.1"/>
    </source>
</evidence>
<keyword evidence="4" id="KW-1185">Reference proteome</keyword>
<sequence length="312" mass="34752">MSEPIPEAANVGASAPAQAEVPEPVPAPADADPVITGERAAPEARRGEAFIQTTAEQVLFLKQVDLFLPWEAGHGKVTKAWEDVASSTSELSVFKDRNIALTPDYCRTKFLRMIEKWEKEDTADDKESGGSSDFEDLQELLTQLSGKLEEFKLAKGEKVEQGKTKKAKEKQAGAFVRAQAMIGKRTRVEDVEDAFVDVVDDTLDLTGTALATPQSGKKGPKSVEHVDLVSCLGGYMQAMEAASKDKLRLDERRLGLDERRIAIEEEKTRQEQKDRQLDREERAANTALMHDTMKALLETQREIMRSRERSMF</sequence>
<name>A0AAE0FUA2_9CHLO</name>
<dbReference type="Proteomes" id="UP001190700">
    <property type="component" value="Unassembled WGS sequence"/>
</dbReference>
<dbReference type="PANTHER" id="PTHR37558:SF1">
    <property type="entry name" value="HTH CENPB-TYPE DOMAIN-CONTAINING PROTEIN"/>
    <property type="match status" value="1"/>
</dbReference>
<dbReference type="AlphaFoldDB" id="A0AAE0FUA2"/>
<protein>
    <submittedName>
        <fullName evidence="3">Uncharacterized protein</fullName>
    </submittedName>
</protein>
<feature type="region of interest" description="Disordered" evidence="1">
    <location>
        <begin position="1"/>
        <end position="32"/>
    </location>
</feature>
<dbReference type="EMBL" id="LGRX02035579">
    <property type="protein sequence ID" value="KAK3234001.1"/>
    <property type="molecule type" value="Genomic_DNA"/>
</dbReference>
<accession>A0AAE0FUA2</accession>
<proteinExistence type="predicted"/>
<evidence type="ECO:0000256" key="1">
    <source>
        <dbReference type="SAM" id="MobiDB-lite"/>
    </source>
</evidence>
<reference evidence="3 4" key="1">
    <citation type="journal article" date="2015" name="Genome Biol. Evol.">
        <title>Comparative Genomics of a Bacterivorous Green Alga Reveals Evolutionary Causalities and Consequences of Phago-Mixotrophic Mode of Nutrition.</title>
        <authorList>
            <person name="Burns J.A."/>
            <person name="Paasch A."/>
            <person name="Narechania A."/>
            <person name="Kim E."/>
        </authorList>
    </citation>
    <scope>NUCLEOTIDE SEQUENCE [LARGE SCALE GENOMIC DNA]</scope>
    <source>
        <strain evidence="3">PLY_AMNH</strain>
    </source>
</reference>
<gene>
    <name evidence="3" type="ORF">CYMTET_25148</name>
    <name evidence="2" type="ORF">CYMTET_55730</name>
</gene>
<dbReference type="EMBL" id="LGRX02013357">
    <property type="protein sequence ID" value="KAK3266212.1"/>
    <property type="molecule type" value="Genomic_DNA"/>
</dbReference>
<feature type="compositionally biased region" description="Low complexity" evidence="1">
    <location>
        <begin position="15"/>
        <end position="32"/>
    </location>
</feature>
<organism evidence="3 4">
    <name type="scientific">Cymbomonas tetramitiformis</name>
    <dbReference type="NCBI Taxonomy" id="36881"/>
    <lineage>
        <taxon>Eukaryota</taxon>
        <taxon>Viridiplantae</taxon>
        <taxon>Chlorophyta</taxon>
        <taxon>Pyramimonadophyceae</taxon>
        <taxon>Pyramimonadales</taxon>
        <taxon>Pyramimonadaceae</taxon>
        <taxon>Cymbomonas</taxon>
    </lineage>
</organism>
<evidence type="ECO:0000313" key="3">
    <source>
        <dbReference type="EMBL" id="KAK3266212.1"/>
    </source>
</evidence>
<evidence type="ECO:0000313" key="4">
    <source>
        <dbReference type="Proteomes" id="UP001190700"/>
    </source>
</evidence>
<comment type="caution">
    <text evidence="3">The sequence shown here is derived from an EMBL/GenBank/DDBJ whole genome shotgun (WGS) entry which is preliminary data.</text>
</comment>
<reference evidence="3" key="2">
    <citation type="submission" date="2023-06" db="EMBL/GenBank/DDBJ databases">
        <title>Long-read-based genome assembly of the green algal bacterivore Cymbomonas tetramitiformis.</title>
        <authorList>
            <person name="Gyaltshen Y."/>
            <person name="Rozenberg A."/>
            <person name="Paasch A."/>
            <person name="Burns J.A."/>
            <person name="Warring S."/>
            <person name="Larson R."/>
            <person name="Maurer-Alcala X."/>
            <person name="Dacks J."/>
            <person name="Kim E."/>
        </authorList>
    </citation>
    <scope>NUCLEOTIDE SEQUENCE</scope>
    <source>
        <strain evidence="3">PLY_AMNH</strain>
    </source>
</reference>
<dbReference type="PANTHER" id="PTHR37558">
    <property type="entry name" value="HTH CENPB-TYPE DOMAIN-CONTAINING PROTEIN"/>
    <property type="match status" value="1"/>
</dbReference>